<evidence type="ECO:0000313" key="2">
    <source>
        <dbReference type="EMBL" id="KAF9487154.1"/>
    </source>
</evidence>
<feature type="compositionally biased region" description="Basic residues" evidence="1">
    <location>
        <begin position="101"/>
        <end position="111"/>
    </location>
</feature>
<sequence>MGKHHGDSTSRPPNIERSTSSNWIKRRAAIMTRDGTTQFAGLTTLEHGRYIQHAEAARLRTYVIFVANCGQNQRSRALPGQVRKNTSKNASARSKAGPTTRGRKANTRRVRGTVGERKKGSSGDGGKDGETRAAELKTARTPLGQCDAKIVIYGYHPTLIAMRAQWSARDIEYETLVKCERLYFQGHPKFRVSGFGDSDKF</sequence>
<organism evidence="2 3">
    <name type="scientific">Pleurotus eryngii</name>
    <name type="common">Boletus of the steppes</name>
    <dbReference type="NCBI Taxonomy" id="5323"/>
    <lineage>
        <taxon>Eukaryota</taxon>
        <taxon>Fungi</taxon>
        <taxon>Dikarya</taxon>
        <taxon>Basidiomycota</taxon>
        <taxon>Agaricomycotina</taxon>
        <taxon>Agaricomycetes</taxon>
        <taxon>Agaricomycetidae</taxon>
        <taxon>Agaricales</taxon>
        <taxon>Pleurotineae</taxon>
        <taxon>Pleurotaceae</taxon>
        <taxon>Pleurotus</taxon>
    </lineage>
</organism>
<evidence type="ECO:0000313" key="3">
    <source>
        <dbReference type="Proteomes" id="UP000807025"/>
    </source>
</evidence>
<feature type="compositionally biased region" description="Polar residues" evidence="1">
    <location>
        <begin position="83"/>
        <end position="92"/>
    </location>
</feature>
<feature type="compositionally biased region" description="Polar residues" evidence="1">
    <location>
        <begin position="9"/>
        <end position="23"/>
    </location>
</feature>
<proteinExistence type="predicted"/>
<dbReference type="EMBL" id="MU154811">
    <property type="protein sequence ID" value="KAF9487154.1"/>
    <property type="molecule type" value="Genomic_DNA"/>
</dbReference>
<dbReference type="AlphaFoldDB" id="A0A9P5ZIU3"/>
<comment type="caution">
    <text evidence="2">The sequence shown here is derived from an EMBL/GenBank/DDBJ whole genome shotgun (WGS) entry which is preliminary data.</text>
</comment>
<gene>
    <name evidence="2" type="ORF">BDN71DRAFT_690897</name>
</gene>
<accession>A0A9P5ZIU3</accession>
<protein>
    <submittedName>
        <fullName evidence="2">Uncharacterized protein</fullName>
    </submittedName>
</protein>
<feature type="region of interest" description="Disordered" evidence="1">
    <location>
        <begin position="1"/>
        <end position="23"/>
    </location>
</feature>
<feature type="compositionally biased region" description="Basic and acidic residues" evidence="1">
    <location>
        <begin position="114"/>
        <end position="131"/>
    </location>
</feature>
<dbReference type="Proteomes" id="UP000807025">
    <property type="component" value="Unassembled WGS sequence"/>
</dbReference>
<name>A0A9P5ZIU3_PLEER</name>
<reference evidence="2" key="1">
    <citation type="submission" date="2020-11" db="EMBL/GenBank/DDBJ databases">
        <authorList>
            <consortium name="DOE Joint Genome Institute"/>
            <person name="Ahrendt S."/>
            <person name="Riley R."/>
            <person name="Andreopoulos W."/>
            <person name="Labutti K."/>
            <person name="Pangilinan J."/>
            <person name="Ruiz-Duenas F.J."/>
            <person name="Barrasa J.M."/>
            <person name="Sanchez-Garcia M."/>
            <person name="Camarero S."/>
            <person name="Miyauchi S."/>
            <person name="Serrano A."/>
            <person name="Linde D."/>
            <person name="Babiker R."/>
            <person name="Drula E."/>
            <person name="Ayuso-Fernandez I."/>
            <person name="Pacheco R."/>
            <person name="Padilla G."/>
            <person name="Ferreira P."/>
            <person name="Barriuso J."/>
            <person name="Kellner H."/>
            <person name="Castanera R."/>
            <person name="Alfaro M."/>
            <person name="Ramirez L."/>
            <person name="Pisabarro A.G."/>
            <person name="Kuo A."/>
            <person name="Tritt A."/>
            <person name="Lipzen A."/>
            <person name="He G."/>
            <person name="Yan M."/>
            <person name="Ng V."/>
            <person name="Cullen D."/>
            <person name="Martin F."/>
            <person name="Rosso M.-N."/>
            <person name="Henrissat B."/>
            <person name="Hibbett D."/>
            <person name="Martinez A.T."/>
            <person name="Grigoriev I.V."/>
        </authorList>
    </citation>
    <scope>NUCLEOTIDE SEQUENCE</scope>
    <source>
        <strain evidence="2">ATCC 90797</strain>
    </source>
</reference>
<feature type="region of interest" description="Disordered" evidence="1">
    <location>
        <begin position="75"/>
        <end position="131"/>
    </location>
</feature>
<keyword evidence="3" id="KW-1185">Reference proteome</keyword>
<evidence type="ECO:0000256" key="1">
    <source>
        <dbReference type="SAM" id="MobiDB-lite"/>
    </source>
</evidence>